<gene>
    <name evidence="1" type="ORF">SVUK_LOCUS2036</name>
</gene>
<sequence>MLKEPNEVVKRIGLRVKRKKTQITKNAFCEDQEMKLEGSPSGDVFYVYLKRWTKIENDLREEVSTRRSAAWAAFGPLKRGQDQLTDPKLRARCSKQLFSLHCAAQQRRGLTLWLRSSLRTTQAQERRLLKYDRRTQHFVGLRSSDIRSVSRLRDPTEYVSKAKHRWTGHTMRRQTKDEY</sequence>
<reference evidence="1 2" key="1">
    <citation type="submission" date="2018-11" db="EMBL/GenBank/DDBJ databases">
        <authorList>
            <consortium name="Pathogen Informatics"/>
        </authorList>
    </citation>
    <scope>NUCLEOTIDE SEQUENCE [LARGE SCALE GENOMIC DNA]</scope>
</reference>
<proteinExistence type="predicted"/>
<keyword evidence="2" id="KW-1185">Reference proteome</keyword>
<dbReference type="Proteomes" id="UP000270094">
    <property type="component" value="Unassembled WGS sequence"/>
</dbReference>
<protein>
    <submittedName>
        <fullName evidence="1">Uncharacterized protein</fullName>
    </submittedName>
</protein>
<name>A0A3P7KF03_STRVU</name>
<dbReference type="AlphaFoldDB" id="A0A3P7KF03"/>
<organism evidence="1 2">
    <name type="scientific">Strongylus vulgaris</name>
    <name type="common">Blood worm</name>
    <dbReference type="NCBI Taxonomy" id="40348"/>
    <lineage>
        <taxon>Eukaryota</taxon>
        <taxon>Metazoa</taxon>
        <taxon>Ecdysozoa</taxon>
        <taxon>Nematoda</taxon>
        <taxon>Chromadorea</taxon>
        <taxon>Rhabditida</taxon>
        <taxon>Rhabditina</taxon>
        <taxon>Rhabditomorpha</taxon>
        <taxon>Strongyloidea</taxon>
        <taxon>Strongylidae</taxon>
        <taxon>Strongylus</taxon>
    </lineage>
</organism>
<evidence type="ECO:0000313" key="1">
    <source>
        <dbReference type="EMBL" id="VDM67038.1"/>
    </source>
</evidence>
<evidence type="ECO:0000313" key="2">
    <source>
        <dbReference type="Proteomes" id="UP000270094"/>
    </source>
</evidence>
<accession>A0A3P7KF03</accession>
<dbReference type="EMBL" id="UYYB01004406">
    <property type="protein sequence ID" value="VDM67038.1"/>
    <property type="molecule type" value="Genomic_DNA"/>
</dbReference>